<name>A0A0B6ZL38_9EUPU</name>
<dbReference type="AlphaFoldDB" id="A0A0B6ZL38"/>
<dbReference type="PANTHER" id="PTHR11214">
    <property type="entry name" value="BETA-1,3-N-ACETYLGLUCOSAMINYLTRANSFERASE"/>
    <property type="match status" value="1"/>
</dbReference>
<sequence>ARGKKWPWIDHYLIRLVFVLGNINMNSSMENLNISKQTTKFSEAEENTWAPMHSNTARKLSSSNSQVENNAFKLFGRNVSSLYDSGTEEENRRNDDLQNTSLLRSDTDLLTEIELYDDILLIDMIDSYTNLTIKIISAFRWVVRACKNVKYILKVDQDIFVNIPLIITFLKHYGKPNTIYGEIIVDAEVFREGKWAVSDTILPISHYPEYASGNAYILSGDTVHKLLQIAPYFSYIPIEDAFITGILASVIGIYRVHVNGFTVWIEAKPHFCEFVNNKRYVGNRFTEDHHRSTWKRLIDKGSGRCNLCMYFSWVVEHIVFTSC</sequence>
<dbReference type="Pfam" id="PF01762">
    <property type="entry name" value="Galactosyl_T"/>
    <property type="match status" value="1"/>
</dbReference>
<proteinExistence type="inferred from homology"/>
<comment type="subcellular location">
    <subcellularLocation>
        <location evidence="1 10">Golgi apparatus membrane</location>
        <topology evidence="1 10">Single-pass type II membrane protein</topology>
    </subcellularLocation>
</comment>
<evidence type="ECO:0000256" key="10">
    <source>
        <dbReference type="RuleBase" id="RU363063"/>
    </source>
</evidence>
<evidence type="ECO:0000256" key="5">
    <source>
        <dbReference type="ARBA" id="ARBA00022692"/>
    </source>
</evidence>
<dbReference type="PANTHER" id="PTHR11214:SF3">
    <property type="entry name" value="BETA-1,3-GALACTOSYLTRANSFERASE 6"/>
    <property type="match status" value="1"/>
</dbReference>
<accession>A0A0B6ZL38</accession>
<reference evidence="12" key="1">
    <citation type="submission" date="2014-12" db="EMBL/GenBank/DDBJ databases">
        <title>Insight into the proteome of Arion vulgaris.</title>
        <authorList>
            <person name="Aradska J."/>
            <person name="Bulat T."/>
            <person name="Smidak R."/>
            <person name="Sarate P."/>
            <person name="Gangsoo J."/>
            <person name="Sialana F."/>
            <person name="Bilban M."/>
            <person name="Lubec G."/>
        </authorList>
    </citation>
    <scope>NUCLEOTIDE SEQUENCE</scope>
    <source>
        <tissue evidence="12">Skin</tissue>
    </source>
</reference>
<keyword evidence="11" id="KW-0732">Signal</keyword>
<evidence type="ECO:0000256" key="2">
    <source>
        <dbReference type="ARBA" id="ARBA00008661"/>
    </source>
</evidence>
<evidence type="ECO:0000256" key="7">
    <source>
        <dbReference type="ARBA" id="ARBA00022989"/>
    </source>
</evidence>
<evidence type="ECO:0000256" key="6">
    <source>
        <dbReference type="ARBA" id="ARBA00022968"/>
    </source>
</evidence>
<dbReference type="GO" id="GO:0016758">
    <property type="term" value="F:hexosyltransferase activity"/>
    <property type="evidence" value="ECO:0007669"/>
    <property type="project" value="InterPro"/>
</dbReference>
<organism evidence="12">
    <name type="scientific">Arion vulgaris</name>
    <dbReference type="NCBI Taxonomy" id="1028688"/>
    <lineage>
        <taxon>Eukaryota</taxon>
        <taxon>Metazoa</taxon>
        <taxon>Spiralia</taxon>
        <taxon>Lophotrochozoa</taxon>
        <taxon>Mollusca</taxon>
        <taxon>Gastropoda</taxon>
        <taxon>Heterobranchia</taxon>
        <taxon>Euthyneura</taxon>
        <taxon>Panpulmonata</taxon>
        <taxon>Eupulmonata</taxon>
        <taxon>Stylommatophora</taxon>
        <taxon>Helicina</taxon>
        <taxon>Arionoidea</taxon>
        <taxon>Arionidae</taxon>
        <taxon>Arion</taxon>
    </lineage>
</organism>
<protein>
    <recommendedName>
        <fullName evidence="10">Hexosyltransferase</fullName>
        <ecNumber evidence="10">2.4.1.-</ecNumber>
    </recommendedName>
</protein>
<dbReference type="Gene3D" id="3.90.550.50">
    <property type="match status" value="1"/>
</dbReference>
<keyword evidence="7" id="KW-1133">Transmembrane helix</keyword>
<evidence type="ECO:0000313" key="12">
    <source>
        <dbReference type="EMBL" id="CEK69243.1"/>
    </source>
</evidence>
<evidence type="ECO:0000256" key="11">
    <source>
        <dbReference type="SAM" id="SignalP"/>
    </source>
</evidence>
<evidence type="ECO:0000256" key="8">
    <source>
        <dbReference type="ARBA" id="ARBA00023034"/>
    </source>
</evidence>
<keyword evidence="5" id="KW-0812">Transmembrane</keyword>
<keyword evidence="6" id="KW-0735">Signal-anchor</keyword>
<keyword evidence="8 10" id="KW-0333">Golgi apparatus</keyword>
<comment type="similarity">
    <text evidence="2 10">Belongs to the glycosyltransferase 31 family.</text>
</comment>
<dbReference type="GO" id="GO:0000139">
    <property type="term" value="C:Golgi membrane"/>
    <property type="evidence" value="ECO:0007669"/>
    <property type="project" value="UniProtKB-SubCell"/>
</dbReference>
<feature type="non-terminal residue" evidence="12">
    <location>
        <position position="1"/>
    </location>
</feature>
<gene>
    <name evidence="12" type="primary">ORF69482</name>
</gene>
<keyword evidence="4" id="KW-0808">Transferase</keyword>
<feature type="chain" id="PRO_5002112320" description="Hexosyltransferase" evidence="11">
    <location>
        <begin position="22"/>
        <end position="323"/>
    </location>
</feature>
<dbReference type="InterPro" id="IPR002659">
    <property type="entry name" value="Glyco_trans_31"/>
</dbReference>
<keyword evidence="3 10" id="KW-0328">Glycosyltransferase</keyword>
<evidence type="ECO:0000256" key="3">
    <source>
        <dbReference type="ARBA" id="ARBA00022676"/>
    </source>
</evidence>
<evidence type="ECO:0000256" key="9">
    <source>
        <dbReference type="ARBA" id="ARBA00023136"/>
    </source>
</evidence>
<feature type="signal peptide" evidence="11">
    <location>
        <begin position="1"/>
        <end position="21"/>
    </location>
</feature>
<keyword evidence="9" id="KW-0472">Membrane</keyword>
<evidence type="ECO:0000256" key="4">
    <source>
        <dbReference type="ARBA" id="ARBA00022679"/>
    </source>
</evidence>
<dbReference type="EMBL" id="HACG01022378">
    <property type="protein sequence ID" value="CEK69243.1"/>
    <property type="molecule type" value="Transcribed_RNA"/>
</dbReference>
<dbReference type="EC" id="2.4.1.-" evidence="10"/>
<evidence type="ECO:0000256" key="1">
    <source>
        <dbReference type="ARBA" id="ARBA00004323"/>
    </source>
</evidence>
<dbReference type="GO" id="GO:0006493">
    <property type="term" value="P:protein O-linked glycosylation"/>
    <property type="evidence" value="ECO:0007669"/>
    <property type="project" value="TreeGrafter"/>
</dbReference>